<dbReference type="RefSeq" id="WP_092036563.1">
    <property type="nucleotide sequence ID" value="NZ_FOOK01000006.1"/>
</dbReference>
<dbReference type="OrthoDB" id="9797223at2"/>
<evidence type="ECO:0000313" key="5">
    <source>
        <dbReference type="EMBL" id="SFF84283.1"/>
    </source>
</evidence>
<dbReference type="Pfam" id="PF08220">
    <property type="entry name" value="HTH_DeoR"/>
    <property type="match status" value="1"/>
</dbReference>
<evidence type="ECO:0000313" key="6">
    <source>
        <dbReference type="Proteomes" id="UP000198661"/>
    </source>
</evidence>
<dbReference type="Gene3D" id="1.10.10.10">
    <property type="entry name" value="Winged helix-like DNA-binding domain superfamily/Winged helix DNA-binding domain"/>
    <property type="match status" value="1"/>
</dbReference>
<gene>
    <name evidence="5" type="ORF">SAMN04488025_106108</name>
</gene>
<feature type="domain" description="HTH deoR-type" evidence="4">
    <location>
        <begin position="3"/>
        <end position="58"/>
    </location>
</feature>
<keyword evidence="1" id="KW-0805">Transcription regulation</keyword>
<evidence type="ECO:0000256" key="1">
    <source>
        <dbReference type="ARBA" id="ARBA00023015"/>
    </source>
</evidence>
<dbReference type="PRINTS" id="PR00037">
    <property type="entry name" value="HTHLACR"/>
</dbReference>
<dbReference type="SMART" id="SM00420">
    <property type="entry name" value="HTH_DEOR"/>
    <property type="match status" value="1"/>
</dbReference>
<protein>
    <submittedName>
        <fullName evidence="5">Transcriptional regulator, DeoR family</fullName>
    </submittedName>
</protein>
<dbReference type="EMBL" id="FOOK01000006">
    <property type="protein sequence ID" value="SFF84283.1"/>
    <property type="molecule type" value="Genomic_DNA"/>
</dbReference>
<dbReference type="InterPro" id="IPR037171">
    <property type="entry name" value="NagB/RpiA_transferase-like"/>
</dbReference>
<accession>A0A1I2LYG7</accession>
<organism evidence="5 6">
    <name type="scientific">Planifilum fulgidum</name>
    <dbReference type="NCBI Taxonomy" id="201973"/>
    <lineage>
        <taxon>Bacteria</taxon>
        <taxon>Bacillati</taxon>
        <taxon>Bacillota</taxon>
        <taxon>Bacilli</taxon>
        <taxon>Bacillales</taxon>
        <taxon>Thermoactinomycetaceae</taxon>
        <taxon>Planifilum</taxon>
    </lineage>
</organism>
<evidence type="ECO:0000256" key="3">
    <source>
        <dbReference type="ARBA" id="ARBA00023163"/>
    </source>
</evidence>
<name>A0A1I2LYG7_9BACL</name>
<dbReference type="Gene3D" id="3.40.50.1360">
    <property type="match status" value="1"/>
</dbReference>
<dbReference type="InterPro" id="IPR018356">
    <property type="entry name" value="Tscrpt_reg_HTH_DeoR_CS"/>
</dbReference>
<dbReference type="PANTHER" id="PTHR30363">
    <property type="entry name" value="HTH-TYPE TRANSCRIPTIONAL REGULATOR SRLR-RELATED"/>
    <property type="match status" value="1"/>
</dbReference>
<keyword evidence="2" id="KW-0238">DNA-binding</keyword>
<dbReference type="PROSITE" id="PS00894">
    <property type="entry name" value="HTH_DEOR_1"/>
    <property type="match status" value="1"/>
</dbReference>
<dbReference type="InterPro" id="IPR036388">
    <property type="entry name" value="WH-like_DNA-bd_sf"/>
</dbReference>
<keyword evidence="3" id="KW-0804">Transcription</keyword>
<reference evidence="5 6" key="1">
    <citation type="submission" date="2016-10" db="EMBL/GenBank/DDBJ databases">
        <authorList>
            <person name="de Groot N.N."/>
        </authorList>
    </citation>
    <scope>NUCLEOTIDE SEQUENCE [LARGE SCALE GENOMIC DNA]</scope>
    <source>
        <strain evidence="5 6">DSM 44945</strain>
    </source>
</reference>
<dbReference type="STRING" id="201973.SAMN04488025_106108"/>
<dbReference type="SUPFAM" id="SSF46785">
    <property type="entry name" value="Winged helix' DNA-binding domain"/>
    <property type="match status" value="1"/>
</dbReference>
<dbReference type="PANTHER" id="PTHR30363:SF46">
    <property type="entry name" value="LYSR FAMILY TRANSCRIPTIONAL REGULATOR"/>
    <property type="match status" value="1"/>
</dbReference>
<dbReference type="InterPro" id="IPR014036">
    <property type="entry name" value="DeoR-like_C"/>
</dbReference>
<dbReference type="GO" id="GO:0003677">
    <property type="term" value="F:DNA binding"/>
    <property type="evidence" value="ECO:0007669"/>
    <property type="project" value="UniProtKB-KW"/>
</dbReference>
<evidence type="ECO:0000259" key="4">
    <source>
        <dbReference type="PROSITE" id="PS51000"/>
    </source>
</evidence>
<dbReference type="Proteomes" id="UP000198661">
    <property type="component" value="Unassembled WGS sequence"/>
</dbReference>
<proteinExistence type="predicted"/>
<dbReference type="SMART" id="SM01134">
    <property type="entry name" value="DeoRC"/>
    <property type="match status" value="1"/>
</dbReference>
<dbReference type="InterPro" id="IPR050313">
    <property type="entry name" value="Carb_Metab_HTH_regulators"/>
</dbReference>
<dbReference type="SUPFAM" id="SSF100950">
    <property type="entry name" value="NagB/RpiA/CoA transferase-like"/>
    <property type="match status" value="1"/>
</dbReference>
<keyword evidence="6" id="KW-1185">Reference proteome</keyword>
<dbReference type="PROSITE" id="PS51000">
    <property type="entry name" value="HTH_DEOR_2"/>
    <property type="match status" value="1"/>
</dbReference>
<evidence type="ECO:0000256" key="2">
    <source>
        <dbReference type="ARBA" id="ARBA00023125"/>
    </source>
</evidence>
<dbReference type="GO" id="GO:0003700">
    <property type="term" value="F:DNA-binding transcription factor activity"/>
    <property type="evidence" value="ECO:0007669"/>
    <property type="project" value="InterPro"/>
</dbReference>
<dbReference type="InterPro" id="IPR036390">
    <property type="entry name" value="WH_DNA-bd_sf"/>
</dbReference>
<dbReference type="InterPro" id="IPR001034">
    <property type="entry name" value="DeoR_HTH"/>
</dbReference>
<dbReference type="Pfam" id="PF00455">
    <property type="entry name" value="DeoRC"/>
    <property type="match status" value="1"/>
</dbReference>
<sequence>MLSAERRRLILKQIETEGSAQINQLAERFGVSAMTIRRDLDVLEAERRIVRTRGGAMLREDPRREFPHRWKDERNQPAKEAIARRAVALIGSGQSVILDAGSTNLRLARQMTSLQDVMLITNDLKIALELGDVESLHVVLTGGQLKPKVYSLEGHHGVAMLSGFNVDTAFIGCDAFDLERGAMTNSMTKITMKQAMMKSARRRVLLADSSKFEQRALLSFADLTDFHTIITDDGIPPESAEACQKAGIEVIIAPKEESAT</sequence>
<dbReference type="AlphaFoldDB" id="A0A1I2LYG7"/>